<protein>
    <recommendedName>
        <fullName evidence="3">F-box domain-containing protein</fullName>
    </recommendedName>
</protein>
<evidence type="ECO:0008006" key="3">
    <source>
        <dbReference type="Google" id="ProtNLM"/>
    </source>
</evidence>
<gene>
    <name evidence="1" type="ORF">R3P38DRAFT_3249765</name>
</gene>
<reference evidence="1 2" key="1">
    <citation type="journal article" date="2024" name="J Genomics">
        <title>Draft genome sequencing and assembly of Favolaschia claudopus CIRM-BRFM 2984 isolated from oak limbs.</title>
        <authorList>
            <person name="Navarro D."/>
            <person name="Drula E."/>
            <person name="Chaduli D."/>
            <person name="Cazenave R."/>
            <person name="Ahrendt S."/>
            <person name="Wang J."/>
            <person name="Lipzen A."/>
            <person name="Daum C."/>
            <person name="Barry K."/>
            <person name="Grigoriev I.V."/>
            <person name="Favel A."/>
            <person name="Rosso M.N."/>
            <person name="Martin F."/>
        </authorList>
    </citation>
    <scope>NUCLEOTIDE SEQUENCE [LARGE SCALE GENOMIC DNA]</scope>
    <source>
        <strain evidence="1 2">CIRM-BRFM 2984</strain>
    </source>
</reference>
<organism evidence="1 2">
    <name type="scientific">Favolaschia claudopus</name>
    <dbReference type="NCBI Taxonomy" id="2862362"/>
    <lineage>
        <taxon>Eukaryota</taxon>
        <taxon>Fungi</taxon>
        <taxon>Dikarya</taxon>
        <taxon>Basidiomycota</taxon>
        <taxon>Agaricomycotina</taxon>
        <taxon>Agaricomycetes</taxon>
        <taxon>Agaricomycetidae</taxon>
        <taxon>Agaricales</taxon>
        <taxon>Marasmiineae</taxon>
        <taxon>Mycenaceae</taxon>
        <taxon>Favolaschia</taxon>
    </lineage>
</organism>
<dbReference type="Proteomes" id="UP001362999">
    <property type="component" value="Unassembled WGS sequence"/>
</dbReference>
<name>A0AAW0EJD0_9AGAR</name>
<evidence type="ECO:0000313" key="2">
    <source>
        <dbReference type="Proteomes" id="UP001362999"/>
    </source>
</evidence>
<accession>A0AAW0EJD0</accession>
<comment type="caution">
    <text evidence="1">The sequence shown here is derived from an EMBL/GenBank/DDBJ whole genome shotgun (WGS) entry which is preliminary data.</text>
</comment>
<dbReference type="AlphaFoldDB" id="A0AAW0EJD0"/>
<keyword evidence="2" id="KW-1185">Reference proteome</keyword>
<dbReference type="EMBL" id="JAWWNJ010000001">
    <property type="protein sequence ID" value="KAK7064182.1"/>
    <property type="molecule type" value="Genomic_DNA"/>
</dbReference>
<sequence length="259" mass="29329">MSFFALAPELQLSVVSHLPVTEKSILRLVCRRLNDTLLVDVPLEQLRCAQKDQTIFLADGAKLGELGSEPFVITDVRKVLSDGADTEKEFDSQACAGVADNEGIVLDIYYPKFMGYEDDHYRDEECDEEEWEIGIHMKELVLYSKTEVQNPKRKVEAVSYDLLRGKLLRASAALLRSWFQCPECGNSRSVCPGCGGFRGRYPDLRSECGWSVPCPVCIGYGAACDAINAQEYREEFDELWERIDKMLEEERPAKTNHDN</sequence>
<evidence type="ECO:0000313" key="1">
    <source>
        <dbReference type="EMBL" id="KAK7064182.1"/>
    </source>
</evidence>
<proteinExistence type="predicted"/>